<organism evidence="1">
    <name type="scientific">Pseudictyota dubia</name>
    <dbReference type="NCBI Taxonomy" id="2749911"/>
    <lineage>
        <taxon>Eukaryota</taxon>
        <taxon>Sar</taxon>
        <taxon>Stramenopiles</taxon>
        <taxon>Ochrophyta</taxon>
        <taxon>Bacillariophyta</taxon>
        <taxon>Mediophyceae</taxon>
        <taxon>Biddulphiophycidae</taxon>
        <taxon>Eupodiscales</taxon>
        <taxon>Odontellaceae</taxon>
        <taxon>Pseudictyota</taxon>
    </lineage>
</organism>
<gene>
    <name evidence="1" type="ORF">TDUB1175_LOCUS19490</name>
</gene>
<dbReference type="EMBL" id="HBED01038787">
    <property type="protein sequence ID" value="CAD8321074.1"/>
    <property type="molecule type" value="Transcribed_RNA"/>
</dbReference>
<proteinExistence type="predicted"/>
<sequence length="109" mass="11815">MIYIDFDMGKYAGFVLGSVYIKAPRYLNFAPQSNSASPLLTEFAVFQKRNEGGASTTEAGSNLDFDEGGSKLPDAFCSRMTRLYDRDGTLTQGSTSFFTVQPASASQNA</sequence>
<protein>
    <submittedName>
        <fullName evidence="1">Uncharacterized protein</fullName>
    </submittedName>
</protein>
<name>A0A7R9WEG5_9STRA</name>
<reference evidence="1" key="1">
    <citation type="submission" date="2021-01" db="EMBL/GenBank/DDBJ databases">
        <authorList>
            <person name="Corre E."/>
            <person name="Pelletier E."/>
            <person name="Niang G."/>
            <person name="Scheremetjew M."/>
            <person name="Finn R."/>
            <person name="Kale V."/>
            <person name="Holt S."/>
            <person name="Cochrane G."/>
            <person name="Meng A."/>
            <person name="Brown T."/>
            <person name="Cohen L."/>
        </authorList>
    </citation>
    <scope>NUCLEOTIDE SEQUENCE</scope>
    <source>
        <strain evidence="1">CCMP147</strain>
    </source>
</reference>
<evidence type="ECO:0000313" key="1">
    <source>
        <dbReference type="EMBL" id="CAD8321074.1"/>
    </source>
</evidence>
<dbReference type="AlphaFoldDB" id="A0A7R9WEG5"/>
<accession>A0A7R9WEG5</accession>